<reference evidence="1 2" key="1">
    <citation type="submission" date="2015-07" db="EMBL/GenBank/DDBJ databases">
        <title>The genome of Habropoda laboriosa.</title>
        <authorList>
            <person name="Pan H."/>
            <person name="Kapheim K."/>
        </authorList>
    </citation>
    <scope>NUCLEOTIDE SEQUENCE [LARGE SCALE GENOMIC DNA]</scope>
    <source>
        <strain evidence="1">0110345459</strain>
    </source>
</reference>
<evidence type="ECO:0008006" key="3">
    <source>
        <dbReference type="Google" id="ProtNLM"/>
    </source>
</evidence>
<name>A0A0L7QYQ8_9HYME</name>
<evidence type="ECO:0000313" key="1">
    <source>
        <dbReference type="EMBL" id="KOC63759.1"/>
    </source>
</evidence>
<dbReference type="EMBL" id="KQ414686">
    <property type="protein sequence ID" value="KOC63759.1"/>
    <property type="molecule type" value="Genomic_DNA"/>
</dbReference>
<dbReference type="AlphaFoldDB" id="A0A0L7QYQ8"/>
<dbReference type="Proteomes" id="UP000053825">
    <property type="component" value="Unassembled WGS sequence"/>
</dbReference>
<accession>A0A0L7QYQ8</accession>
<gene>
    <name evidence="1" type="ORF">WH47_02785</name>
</gene>
<proteinExistence type="predicted"/>
<protein>
    <recommendedName>
        <fullName evidence="3">Histone-lysine N-methyltransferase SETMAR</fullName>
    </recommendedName>
</protein>
<keyword evidence="2" id="KW-1185">Reference proteome</keyword>
<sequence length="67" mass="7791">MDLFKYIKNNFIVSAETMGFLNDFKLYVDNDSKHNSYVAKSWLLYNCSKVLQTPSQSLDICNKTCLE</sequence>
<evidence type="ECO:0000313" key="2">
    <source>
        <dbReference type="Proteomes" id="UP000053825"/>
    </source>
</evidence>
<organism evidence="1 2">
    <name type="scientific">Habropoda laboriosa</name>
    <dbReference type="NCBI Taxonomy" id="597456"/>
    <lineage>
        <taxon>Eukaryota</taxon>
        <taxon>Metazoa</taxon>
        <taxon>Ecdysozoa</taxon>
        <taxon>Arthropoda</taxon>
        <taxon>Hexapoda</taxon>
        <taxon>Insecta</taxon>
        <taxon>Pterygota</taxon>
        <taxon>Neoptera</taxon>
        <taxon>Endopterygota</taxon>
        <taxon>Hymenoptera</taxon>
        <taxon>Apocrita</taxon>
        <taxon>Aculeata</taxon>
        <taxon>Apoidea</taxon>
        <taxon>Anthophila</taxon>
        <taxon>Apidae</taxon>
        <taxon>Habropoda</taxon>
    </lineage>
</organism>